<sequence length="246" mass="28209">MKTKTQVCIIDDEKDGREYIALLLENEFPELEIDFQASSVEEAFIYLTKNTPDILFLDIQLNDGTAFDLLSNFKELSSQIIFITAYEHFAIQAIKNGATDYLLKPIKKMDFIIAVNKALENIRKNKAFSSNTTQTNQNNKISLPTLQGFKMITITDIVRCEADSSYTTFYLTDKTKIIVSKTLHEFEETLAEHNFFRIHHKHLINLSHLQEYIKGKGGQVVMSDNSILDVSVRKKNDFLQKVDALD</sequence>
<dbReference type="PANTHER" id="PTHR37299:SF1">
    <property type="entry name" value="STAGE 0 SPORULATION PROTEIN A HOMOLOG"/>
    <property type="match status" value="1"/>
</dbReference>
<dbReference type="GO" id="GO:0003677">
    <property type="term" value="F:DNA binding"/>
    <property type="evidence" value="ECO:0007669"/>
    <property type="project" value="InterPro"/>
</dbReference>
<comment type="caution">
    <text evidence="4">The sequence shown here is derived from an EMBL/GenBank/DDBJ whole genome shotgun (WGS) entry which is preliminary data.</text>
</comment>
<dbReference type="InterPro" id="IPR001789">
    <property type="entry name" value="Sig_transdc_resp-reg_receiver"/>
</dbReference>
<dbReference type="InterPro" id="IPR011006">
    <property type="entry name" value="CheY-like_superfamily"/>
</dbReference>
<dbReference type="OrthoDB" id="2168082at2"/>
<reference evidence="4 5" key="1">
    <citation type="submission" date="2014-12" db="EMBL/GenBank/DDBJ databases">
        <title>Genome sequencing of Chryseobacterium taiwanense TPW19.</title>
        <authorList>
            <person name="Tan P.W."/>
            <person name="Chan K.-G."/>
        </authorList>
    </citation>
    <scope>NUCLEOTIDE SEQUENCE [LARGE SCALE GENOMIC DNA]</scope>
    <source>
        <strain evidence="4 5">TPW19</strain>
    </source>
</reference>
<feature type="domain" description="Response regulatory" evidence="2">
    <location>
        <begin position="6"/>
        <end position="119"/>
    </location>
</feature>
<dbReference type="InterPro" id="IPR007492">
    <property type="entry name" value="LytTR_DNA-bd_dom"/>
</dbReference>
<dbReference type="Proteomes" id="UP000031167">
    <property type="component" value="Unassembled WGS sequence"/>
</dbReference>
<dbReference type="PANTHER" id="PTHR37299">
    <property type="entry name" value="TRANSCRIPTIONAL REGULATOR-RELATED"/>
    <property type="match status" value="1"/>
</dbReference>
<dbReference type="EMBL" id="JWTA01000008">
    <property type="protein sequence ID" value="KIC62821.1"/>
    <property type="molecule type" value="Genomic_DNA"/>
</dbReference>
<feature type="modified residue" description="4-aspartylphosphate" evidence="1">
    <location>
        <position position="58"/>
    </location>
</feature>
<evidence type="ECO:0000259" key="2">
    <source>
        <dbReference type="PROSITE" id="PS50110"/>
    </source>
</evidence>
<evidence type="ECO:0000259" key="3">
    <source>
        <dbReference type="PROSITE" id="PS50930"/>
    </source>
</evidence>
<dbReference type="STRING" id="363331.RM51_11650"/>
<dbReference type="SUPFAM" id="SSF52172">
    <property type="entry name" value="CheY-like"/>
    <property type="match status" value="1"/>
</dbReference>
<dbReference type="SMART" id="SM00448">
    <property type="entry name" value="REC"/>
    <property type="match status" value="1"/>
</dbReference>
<dbReference type="Gene3D" id="3.40.50.2300">
    <property type="match status" value="1"/>
</dbReference>
<proteinExistence type="predicted"/>
<dbReference type="Pfam" id="PF00072">
    <property type="entry name" value="Response_reg"/>
    <property type="match status" value="1"/>
</dbReference>
<dbReference type="GO" id="GO:0000156">
    <property type="term" value="F:phosphorelay response regulator activity"/>
    <property type="evidence" value="ECO:0007669"/>
    <property type="project" value="InterPro"/>
</dbReference>
<dbReference type="Pfam" id="PF04397">
    <property type="entry name" value="LytTR"/>
    <property type="match status" value="1"/>
</dbReference>
<dbReference type="PROSITE" id="PS50110">
    <property type="entry name" value="RESPONSE_REGULATORY"/>
    <property type="match status" value="1"/>
</dbReference>
<dbReference type="SMART" id="SM00850">
    <property type="entry name" value="LytTR"/>
    <property type="match status" value="1"/>
</dbReference>
<dbReference type="Gene3D" id="2.40.50.1020">
    <property type="entry name" value="LytTr DNA-binding domain"/>
    <property type="match status" value="1"/>
</dbReference>
<name>A0A0B4D808_9FLAO</name>
<evidence type="ECO:0000256" key="1">
    <source>
        <dbReference type="PROSITE-ProRule" id="PRU00169"/>
    </source>
</evidence>
<dbReference type="RefSeq" id="WP_039369379.1">
    <property type="nucleotide sequence ID" value="NZ_JWTA01000008.1"/>
</dbReference>
<keyword evidence="5" id="KW-1185">Reference proteome</keyword>
<evidence type="ECO:0000313" key="5">
    <source>
        <dbReference type="Proteomes" id="UP000031167"/>
    </source>
</evidence>
<organism evidence="4 5">
    <name type="scientific">Chryseobacterium taiwanense</name>
    <dbReference type="NCBI Taxonomy" id="363331"/>
    <lineage>
        <taxon>Bacteria</taxon>
        <taxon>Pseudomonadati</taxon>
        <taxon>Bacteroidota</taxon>
        <taxon>Flavobacteriia</taxon>
        <taxon>Flavobacteriales</taxon>
        <taxon>Weeksellaceae</taxon>
        <taxon>Chryseobacterium group</taxon>
        <taxon>Chryseobacterium</taxon>
    </lineage>
</organism>
<feature type="domain" description="HTH LytTR-type" evidence="3">
    <location>
        <begin position="141"/>
        <end position="244"/>
    </location>
</feature>
<evidence type="ECO:0000313" key="4">
    <source>
        <dbReference type="EMBL" id="KIC62821.1"/>
    </source>
</evidence>
<accession>A0A0B4D808</accession>
<protein>
    <recommendedName>
        <fullName evidence="6">LytTR family transcriptional regulator</fullName>
    </recommendedName>
</protein>
<dbReference type="PROSITE" id="PS50930">
    <property type="entry name" value="HTH_LYTTR"/>
    <property type="match status" value="1"/>
</dbReference>
<dbReference type="InterPro" id="IPR046947">
    <property type="entry name" value="LytR-like"/>
</dbReference>
<dbReference type="AlphaFoldDB" id="A0A0B4D808"/>
<gene>
    <name evidence="4" type="ORF">RM51_11650</name>
</gene>
<evidence type="ECO:0008006" key="6">
    <source>
        <dbReference type="Google" id="ProtNLM"/>
    </source>
</evidence>
<keyword evidence="1" id="KW-0597">Phosphoprotein</keyword>